<feature type="compositionally biased region" description="Low complexity" evidence="1">
    <location>
        <begin position="113"/>
        <end position="125"/>
    </location>
</feature>
<reference evidence="3" key="1">
    <citation type="journal article" date="2019" name="Int. J. Syst. Evol. Microbiol.">
        <title>The Global Catalogue of Microorganisms (GCM) 10K type strain sequencing project: providing services to taxonomists for standard genome sequencing and annotation.</title>
        <authorList>
            <consortium name="The Broad Institute Genomics Platform"/>
            <consortium name="The Broad Institute Genome Sequencing Center for Infectious Disease"/>
            <person name="Wu L."/>
            <person name="Ma J."/>
        </authorList>
    </citation>
    <scope>NUCLEOTIDE SEQUENCE [LARGE SCALE GENOMIC DNA]</scope>
    <source>
        <strain evidence="3">NBRC 106348</strain>
    </source>
</reference>
<accession>A0ABQ6I886</accession>
<dbReference type="EMBL" id="BSUK01000001">
    <property type="protein sequence ID" value="GMA26204.1"/>
    <property type="molecule type" value="Genomic_DNA"/>
</dbReference>
<comment type="caution">
    <text evidence="2">The sequence shown here is derived from an EMBL/GenBank/DDBJ whole genome shotgun (WGS) entry which is preliminary data.</text>
</comment>
<sequence>MSLFKPKPTKVTADTTPAKKSTDALKDYIDRTSGNVDVGADTSAGKQDANSLLGYISRSSANVKVGADTSAFNKAMSELTVPQKTVGVLAPHAAGGATSPGPAARRTTRSRRCSPMESSSSARPR</sequence>
<feature type="compositionally biased region" description="Low complexity" evidence="1">
    <location>
        <begin position="90"/>
        <end position="105"/>
    </location>
</feature>
<dbReference type="Proteomes" id="UP001157091">
    <property type="component" value="Unassembled WGS sequence"/>
</dbReference>
<evidence type="ECO:0000256" key="1">
    <source>
        <dbReference type="SAM" id="MobiDB-lite"/>
    </source>
</evidence>
<organism evidence="2 3">
    <name type="scientific">Luteimicrobium album</name>
    <dbReference type="NCBI Taxonomy" id="1054550"/>
    <lineage>
        <taxon>Bacteria</taxon>
        <taxon>Bacillati</taxon>
        <taxon>Actinomycetota</taxon>
        <taxon>Actinomycetes</taxon>
        <taxon>Micrococcales</taxon>
        <taxon>Luteimicrobium</taxon>
    </lineage>
</organism>
<evidence type="ECO:0000313" key="3">
    <source>
        <dbReference type="Proteomes" id="UP001157091"/>
    </source>
</evidence>
<name>A0ABQ6I886_9MICO</name>
<keyword evidence="3" id="KW-1185">Reference proteome</keyword>
<protein>
    <submittedName>
        <fullName evidence="2">Uncharacterized protein</fullName>
    </submittedName>
</protein>
<gene>
    <name evidence="2" type="ORF">GCM10025864_39630</name>
</gene>
<feature type="region of interest" description="Disordered" evidence="1">
    <location>
        <begin position="90"/>
        <end position="125"/>
    </location>
</feature>
<proteinExistence type="predicted"/>
<evidence type="ECO:0000313" key="2">
    <source>
        <dbReference type="EMBL" id="GMA26204.1"/>
    </source>
</evidence>